<reference evidence="1" key="1">
    <citation type="submission" date="2015-04" db="UniProtKB">
        <authorList>
            <consortium name="EnsemblPlants"/>
        </authorList>
    </citation>
    <scope>IDENTIFICATION</scope>
</reference>
<name>A0A0E0F690_9ORYZ</name>
<dbReference type="EnsemblPlants" id="OMERI11G12640.2">
    <property type="protein sequence ID" value="OMERI11G12640.2"/>
    <property type="gene ID" value="OMERI11G12640"/>
</dbReference>
<evidence type="ECO:0000313" key="2">
    <source>
        <dbReference type="Proteomes" id="UP000008021"/>
    </source>
</evidence>
<dbReference type="Proteomes" id="UP000008021">
    <property type="component" value="Chromosome 11"/>
</dbReference>
<accession>A0A0E0F690</accession>
<evidence type="ECO:0000313" key="1">
    <source>
        <dbReference type="EnsemblPlants" id="OMERI11G12640.2"/>
    </source>
</evidence>
<keyword evidence="2" id="KW-1185">Reference proteome</keyword>
<protein>
    <submittedName>
        <fullName evidence="1">Uncharacterized protein</fullName>
    </submittedName>
</protein>
<sequence>MHRVQARQPSVESAHRGILIYYCYSIQVAPRGKEGEQIVSSKLSSKNNRCSGVEFEFDSSVPNPGLQCWNKTEHGEAVFEVAAGSYDVAHVSCYKCNRCNC</sequence>
<reference evidence="1" key="2">
    <citation type="submission" date="2018-05" db="EMBL/GenBank/DDBJ databases">
        <title>OmerRS3 (Oryza meridionalis Reference Sequence Version 3).</title>
        <authorList>
            <person name="Zhang J."/>
            <person name="Kudrna D."/>
            <person name="Lee S."/>
            <person name="Talag J."/>
            <person name="Welchert J."/>
            <person name="Wing R.A."/>
        </authorList>
    </citation>
    <scope>NUCLEOTIDE SEQUENCE [LARGE SCALE GENOMIC DNA]</scope>
    <source>
        <strain evidence="1">cv. OR44</strain>
    </source>
</reference>
<proteinExistence type="predicted"/>
<organism evidence="1">
    <name type="scientific">Oryza meridionalis</name>
    <dbReference type="NCBI Taxonomy" id="40149"/>
    <lineage>
        <taxon>Eukaryota</taxon>
        <taxon>Viridiplantae</taxon>
        <taxon>Streptophyta</taxon>
        <taxon>Embryophyta</taxon>
        <taxon>Tracheophyta</taxon>
        <taxon>Spermatophyta</taxon>
        <taxon>Magnoliopsida</taxon>
        <taxon>Liliopsida</taxon>
        <taxon>Poales</taxon>
        <taxon>Poaceae</taxon>
        <taxon>BOP clade</taxon>
        <taxon>Oryzoideae</taxon>
        <taxon>Oryzeae</taxon>
        <taxon>Oryzinae</taxon>
        <taxon>Oryza</taxon>
    </lineage>
</organism>
<dbReference type="Gramene" id="OMERI11G12640.2">
    <property type="protein sequence ID" value="OMERI11G12640.2"/>
    <property type="gene ID" value="OMERI11G12640"/>
</dbReference>
<dbReference type="AlphaFoldDB" id="A0A0E0F690"/>